<dbReference type="OrthoDB" id="9760788at2"/>
<sequence>MKRYLYLWHRWLGIFIGLFMALWFMSGVVMMYVGYPKLTPREHLAHLPDLQLDHCCVSLTQVLQAGGPGKEAQSIRLSMVAGEPRYLLSYPGQANVAVDARTGVRVPAISQAQALAGARQFDPSVAVQGRGPVQEDVWSLSRALDADRPLQRVELADAEQRLLYVSGQTGEVVRDATARERAWNWVGTWLHWLYPLRGIGLDGVWTQIVIYLSLAATLMTAFGLTVGVLRWRFQRPYRSGSRSPYKGFARWHHLGGLLFGVLAITWIFSGLMSMNPWKLFSSAQPLSVTAYQGAALGAEAFPIAAGDALQRFERDGLKARELEWRLIAGKGYLIAYDGAGRTRVLSMSDGQVSTQFSQSVLEQAARAVLPQGQMAVERLQAYDFYYYARDEQSMLGHLEKRLPMLRVRLDDPAQTWLHLDLYTGAIVGQLDQPRRASRWLFSLLHSWDWLPLLASRPLWDAWMILLSAGGLLISLTGVVLGWRRIRRSLRSKAVAPLTASSRGS</sequence>
<reference evidence="2 3" key="1">
    <citation type="submission" date="2019-09" db="EMBL/GenBank/DDBJ databases">
        <authorList>
            <person name="Chandra G."/>
            <person name="Truman W A."/>
        </authorList>
    </citation>
    <scope>NUCLEOTIDE SEQUENCE [LARGE SCALE GENOMIC DNA]</scope>
    <source>
        <strain evidence="2">PS691</strain>
    </source>
</reference>
<feature type="transmembrane region" description="Helical" evidence="1">
    <location>
        <begin position="461"/>
        <end position="482"/>
    </location>
</feature>
<feature type="transmembrane region" description="Helical" evidence="1">
    <location>
        <begin position="251"/>
        <end position="272"/>
    </location>
</feature>
<dbReference type="InterPro" id="IPR005625">
    <property type="entry name" value="PepSY-ass_TM"/>
</dbReference>
<dbReference type="PANTHER" id="PTHR34219">
    <property type="entry name" value="IRON-REGULATED INNER MEMBRANE PROTEIN-RELATED"/>
    <property type="match status" value="1"/>
</dbReference>
<accession>A0A5E7EGI0</accession>
<evidence type="ECO:0008006" key="4">
    <source>
        <dbReference type="Google" id="ProtNLM"/>
    </source>
</evidence>
<organism evidence="2 3">
    <name type="scientific">Pseudomonas fluorescens</name>
    <dbReference type="NCBI Taxonomy" id="294"/>
    <lineage>
        <taxon>Bacteria</taxon>
        <taxon>Pseudomonadati</taxon>
        <taxon>Pseudomonadota</taxon>
        <taxon>Gammaproteobacteria</taxon>
        <taxon>Pseudomonadales</taxon>
        <taxon>Pseudomonadaceae</taxon>
        <taxon>Pseudomonas</taxon>
    </lineage>
</organism>
<evidence type="ECO:0000313" key="2">
    <source>
        <dbReference type="EMBL" id="VVO25858.1"/>
    </source>
</evidence>
<proteinExistence type="predicted"/>
<gene>
    <name evidence="2" type="ORF">PS691_04550</name>
</gene>
<dbReference type="Proteomes" id="UP000337909">
    <property type="component" value="Unassembled WGS sequence"/>
</dbReference>
<dbReference type="PANTHER" id="PTHR34219:SF6">
    <property type="entry name" value="BLR3280 PROTEIN"/>
    <property type="match status" value="1"/>
</dbReference>
<keyword evidence="1" id="KW-0812">Transmembrane</keyword>
<dbReference type="AlphaFoldDB" id="A0A5E7EGI0"/>
<evidence type="ECO:0000313" key="3">
    <source>
        <dbReference type="Proteomes" id="UP000337909"/>
    </source>
</evidence>
<name>A0A5E7EGI0_PSEFL</name>
<keyword evidence="1" id="KW-1133">Transmembrane helix</keyword>
<protein>
    <recommendedName>
        <fullName evidence="4">Sodium:proline symporter</fullName>
    </recommendedName>
</protein>
<dbReference type="RefSeq" id="WP_150644389.1">
    <property type="nucleotide sequence ID" value="NZ_CABVHQ010000058.1"/>
</dbReference>
<dbReference type="Pfam" id="PF03929">
    <property type="entry name" value="PepSY_TM"/>
    <property type="match status" value="1"/>
</dbReference>
<keyword evidence="1" id="KW-0472">Membrane</keyword>
<dbReference type="EMBL" id="CABVHQ010000058">
    <property type="protein sequence ID" value="VVO25858.1"/>
    <property type="molecule type" value="Genomic_DNA"/>
</dbReference>
<evidence type="ECO:0000256" key="1">
    <source>
        <dbReference type="SAM" id="Phobius"/>
    </source>
</evidence>
<feature type="transmembrane region" description="Helical" evidence="1">
    <location>
        <begin position="12"/>
        <end position="35"/>
    </location>
</feature>
<feature type="transmembrane region" description="Helical" evidence="1">
    <location>
        <begin position="208"/>
        <end position="231"/>
    </location>
</feature>